<sequence>MSETILRYVPVSEAVLPRAANAMAICPNGDFLITCEVGGCNFDATLWKLSSGKIDTFCVVQSPYSLEGLAWLDPSIGAMVLTSAGRILGLIPDKAEDRALVVMIREAVKPSDQERLAETTPNVPIVAVAIFKHPQSRNLAVLSARGIRIFDILPCQTYSRRVDIDHCNPSQPIAVTWDDTPRDTGLPALWVAYRDGTVVQMVETGQILCKITSWDICPISASFSGHQFVTIDTLQRVQICSLNQPDLPARLMYSKAKCVAFVHNGQAMVIQPPDGPAVLADIRTGDVLARFTGQGEMQDSVELKSCRALMNPNHQ</sequence>
<dbReference type="AlphaFoldDB" id="J0L8U7"/>
<accession>J0L8U7</accession>
<evidence type="ECO:0000313" key="2">
    <source>
        <dbReference type="Proteomes" id="UP000006514"/>
    </source>
</evidence>
<dbReference type="Proteomes" id="UP000006514">
    <property type="component" value="Unassembled WGS sequence"/>
</dbReference>
<name>J0L8U7_AURST</name>
<protein>
    <recommendedName>
        <fullName evidence="3">WD40 repeat-like protein</fullName>
    </recommendedName>
</protein>
<dbReference type="InterPro" id="IPR015943">
    <property type="entry name" value="WD40/YVTN_repeat-like_dom_sf"/>
</dbReference>
<dbReference type="SUPFAM" id="SSF50978">
    <property type="entry name" value="WD40 repeat-like"/>
    <property type="match status" value="1"/>
</dbReference>
<proteinExistence type="predicted"/>
<reference evidence="2" key="1">
    <citation type="journal article" date="2012" name="Science">
        <title>The Paleozoic origin of enzymatic lignin decomposition reconstructed from 31 fungal genomes.</title>
        <authorList>
            <person name="Floudas D."/>
            <person name="Binder M."/>
            <person name="Riley R."/>
            <person name="Barry K."/>
            <person name="Blanchette R.A."/>
            <person name="Henrissat B."/>
            <person name="Martinez A.T."/>
            <person name="Otillar R."/>
            <person name="Spatafora J.W."/>
            <person name="Yadav J.S."/>
            <person name="Aerts A."/>
            <person name="Benoit I."/>
            <person name="Boyd A."/>
            <person name="Carlson A."/>
            <person name="Copeland A."/>
            <person name="Coutinho P.M."/>
            <person name="de Vries R.P."/>
            <person name="Ferreira P."/>
            <person name="Findley K."/>
            <person name="Foster B."/>
            <person name="Gaskell J."/>
            <person name="Glotzer D."/>
            <person name="Gorecki P."/>
            <person name="Heitman J."/>
            <person name="Hesse C."/>
            <person name="Hori C."/>
            <person name="Igarashi K."/>
            <person name="Jurgens J.A."/>
            <person name="Kallen N."/>
            <person name="Kersten P."/>
            <person name="Kohler A."/>
            <person name="Kuees U."/>
            <person name="Kumar T.K.A."/>
            <person name="Kuo A."/>
            <person name="LaButti K."/>
            <person name="Larrondo L.F."/>
            <person name="Lindquist E."/>
            <person name="Ling A."/>
            <person name="Lombard V."/>
            <person name="Lucas S."/>
            <person name="Lundell T."/>
            <person name="Martin R."/>
            <person name="McLaughlin D.J."/>
            <person name="Morgenstern I."/>
            <person name="Morin E."/>
            <person name="Murat C."/>
            <person name="Nagy L.G."/>
            <person name="Nolan M."/>
            <person name="Ohm R.A."/>
            <person name="Patyshakuliyeva A."/>
            <person name="Rokas A."/>
            <person name="Ruiz-Duenas F.J."/>
            <person name="Sabat G."/>
            <person name="Salamov A."/>
            <person name="Samejima M."/>
            <person name="Schmutz J."/>
            <person name="Slot J.C."/>
            <person name="St John F."/>
            <person name="Stenlid J."/>
            <person name="Sun H."/>
            <person name="Sun S."/>
            <person name="Syed K."/>
            <person name="Tsang A."/>
            <person name="Wiebenga A."/>
            <person name="Young D."/>
            <person name="Pisabarro A."/>
            <person name="Eastwood D.C."/>
            <person name="Martin F."/>
            <person name="Cullen D."/>
            <person name="Grigoriev I.V."/>
            <person name="Hibbett D.S."/>
        </authorList>
    </citation>
    <scope>NUCLEOTIDE SEQUENCE [LARGE SCALE GENOMIC DNA]</scope>
    <source>
        <strain evidence="2">TFB10046</strain>
    </source>
</reference>
<evidence type="ECO:0000313" key="1">
    <source>
        <dbReference type="EMBL" id="EJD32796.1"/>
    </source>
</evidence>
<dbReference type="KEGG" id="adl:AURDEDRAFT_131995"/>
<dbReference type="InterPro" id="IPR036322">
    <property type="entry name" value="WD40_repeat_dom_sf"/>
</dbReference>
<dbReference type="EMBL" id="JH688646">
    <property type="protein sequence ID" value="EJD32796.1"/>
    <property type="molecule type" value="Genomic_DNA"/>
</dbReference>
<evidence type="ECO:0008006" key="3">
    <source>
        <dbReference type="Google" id="ProtNLM"/>
    </source>
</evidence>
<keyword evidence="2" id="KW-1185">Reference proteome</keyword>
<dbReference type="Gene3D" id="2.130.10.10">
    <property type="entry name" value="YVTN repeat-like/Quinoprotein amine dehydrogenase"/>
    <property type="match status" value="1"/>
</dbReference>
<gene>
    <name evidence="1" type="ORF">AURDEDRAFT_131995</name>
</gene>
<organism evidence="1 2">
    <name type="scientific">Auricularia subglabra (strain TFB-10046 / SS5)</name>
    <name type="common">White-rot fungus</name>
    <name type="synonym">Auricularia delicata (strain TFB10046)</name>
    <dbReference type="NCBI Taxonomy" id="717982"/>
    <lineage>
        <taxon>Eukaryota</taxon>
        <taxon>Fungi</taxon>
        <taxon>Dikarya</taxon>
        <taxon>Basidiomycota</taxon>
        <taxon>Agaricomycotina</taxon>
        <taxon>Agaricomycetes</taxon>
        <taxon>Auriculariales</taxon>
        <taxon>Auriculariaceae</taxon>
        <taxon>Auricularia</taxon>
    </lineage>
</organism>
<dbReference type="InParanoid" id="J0L8U7"/>